<evidence type="ECO:0000313" key="12">
    <source>
        <dbReference type="EMBL" id="QLG72896.1"/>
    </source>
</evidence>
<accession>A0A7H9B392</accession>
<dbReference type="InterPro" id="IPR003323">
    <property type="entry name" value="OTU_dom"/>
</dbReference>
<dbReference type="Gene3D" id="3.90.70.80">
    <property type="match status" value="1"/>
</dbReference>
<dbReference type="EMBL" id="CP058607">
    <property type="protein sequence ID" value="QLG72896.1"/>
    <property type="molecule type" value="Genomic_DNA"/>
</dbReference>
<evidence type="ECO:0000313" key="13">
    <source>
        <dbReference type="Proteomes" id="UP000509704"/>
    </source>
</evidence>
<dbReference type="EC" id="3.4.19.12" evidence="9"/>
<organism evidence="12 13">
    <name type="scientific">Zygotorulaspora mrakii</name>
    <name type="common">Zygosaccharomyces mrakii</name>
    <dbReference type="NCBI Taxonomy" id="42260"/>
    <lineage>
        <taxon>Eukaryota</taxon>
        <taxon>Fungi</taxon>
        <taxon>Dikarya</taxon>
        <taxon>Ascomycota</taxon>
        <taxon>Saccharomycotina</taxon>
        <taxon>Saccharomycetes</taxon>
        <taxon>Saccharomycetales</taxon>
        <taxon>Saccharomycetaceae</taxon>
        <taxon>Zygotorulaspora</taxon>
    </lineage>
</organism>
<dbReference type="InterPro" id="IPR057766">
    <property type="entry name" value="Znf-C2H2_OTU1-like_C"/>
</dbReference>
<dbReference type="GO" id="GO:0030968">
    <property type="term" value="P:endoplasmic reticulum unfolded protein response"/>
    <property type="evidence" value="ECO:0007669"/>
    <property type="project" value="TreeGrafter"/>
</dbReference>
<evidence type="ECO:0000256" key="10">
    <source>
        <dbReference type="SAM" id="MobiDB-lite"/>
    </source>
</evidence>
<protein>
    <recommendedName>
        <fullName evidence="9">Ubiquitin thioesterase OTU</fullName>
        <ecNumber evidence="9">3.4.19.12</ecNumber>
    </recommendedName>
</protein>
<keyword evidence="4" id="KW-0863">Zinc-finger</keyword>
<dbReference type="AlphaFoldDB" id="A0A7H9B392"/>
<dbReference type="Proteomes" id="UP000509704">
    <property type="component" value="Chromosome 4"/>
</dbReference>
<evidence type="ECO:0000256" key="7">
    <source>
        <dbReference type="ARBA" id="ARBA00022807"/>
    </source>
</evidence>
<keyword evidence="8" id="KW-0862">Zinc</keyword>
<evidence type="ECO:0000256" key="4">
    <source>
        <dbReference type="ARBA" id="ARBA00022771"/>
    </source>
</evidence>
<dbReference type="GO" id="GO:0016579">
    <property type="term" value="P:protein deubiquitination"/>
    <property type="evidence" value="ECO:0007669"/>
    <property type="project" value="TreeGrafter"/>
</dbReference>
<keyword evidence="6 9" id="KW-0378">Hydrolase</keyword>
<feature type="domain" description="OTU" evidence="11">
    <location>
        <begin position="116"/>
        <end position="237"/>
    </location>
</feature>
<dbReference type="RefSeq" id="XP_037144623.1">
    <property type="nucleotide sequence ID" value="XM_037288728.1"/>
</dbReference>
<dbReference type="GO" id="GO:0004843">
    <property type="term" value="F:cysteine-type deubiquitinase activity"/>
    <property type="evidence" value="ECO:0007669"/>
    <property type="project" value="UniProtKB-UniRule"/>
</dbReference>
<dbReference type="OrthoDB" id="65596at2759"/>
<evidence type="ECO:0000256" key="2">
    <source>
        <dbReference type="ARBA" id="ARBA00022670"/>
    </source>
</evidence>
<dbReference type="Pfam" id="PF21403">
    <property type="entry name" value="OTU1_UBXL"/>
    <property type="match status" value="1"/>
</dbReference>
<dbReference type="Gene3D" id="3.10.20.90">
    <property type="entry name" value="Phosphatidylinositol 3-kinase Catalytic Subunit, Chain A, domain 1"/>
    <property type="match status" value="1"/>
</dbReference>
<keyword evidence="13" id="KW-1185">Reference proteome</keyword>
<dbReference type="GeneID" id="59236619"/>
<feature type="region of interest" description="Disordered" evidence="10">
    <location>
        <begin position="81"/>
        <end position="104"/>
    </location>
</feature>
<feature type="compositionally biased region" description="Low complexity" evidence="10">
    <location>
        <begin position="88"/>
        <end position="103"/>
    </location>
</feature>
<dbReference type="PANTHER" id="PTHR13312:SF0">
    <property type="entry name" value="UBIQUITIN THIOESTERASE OTU1"/>
    <property type="match status" value="1"/>
</dbReference>
<evidence type="ECO:0000256" key="1">
    <source>
        <dbReference type="ARBA" id="ARBA00000707"/>
    </source>
</evidence>
<dbReference type="PROSITE" id="PS00028">
    <property type="entry name" value="ZINC_FINGER_C2H2_1"/>
    <property type="match status" value="1"/>
</dbReference>
<dbReference type="GO" id="GO:0005829">
    <property type="term" value="C:cytosol"/>
    <property type="evidence" value="ECO:0007669"/>
    <property type="project" value="TreeGrafter"/>
</dbReference>
<evidence type="ECO:0000256" key="5">
    <source>
        <dbReference type="ARBA" id="ARBA00022786"/>
    </source>
</evidence>
<dbReference type="Pfam" id="PF02338">
    <property type="entry name" value="OTU"/>
    <property type="match status" value="1"/>
</dbReference>
<dbReference type="KEGG" id="zmk:HG535_0D06050"/>
<evidence type="ECO:0000259" key="11">
    <source>
        <dbReference type="PROSITE" id="PS50802"/>
    </source>
</evidence>
<dbReference type="GO" id="GO:0005634">
    <property type="term" value="C:nucleus"/>
    <property type="evidence" value="ECO:0007669"/>
    <property type="project" value="TreeGrafter"/>
</dbReference>
<comment type="function">
    <text evidence="9">Hydrolase that can remove conjugated ubiquitin from proteins and may therefore play an important regulatory role at the level of protein turnover by preventing degradation.</text>
</comment>
<dbReference type="InterPro" id="IPR013087">
    <property type="entry name" value="Znf_C2H2_type"/>
</dbReference>
<keyword evidence="7 9" id="KW-0788">Thiol protease</keyword>
<dbReference type="SUPFAM" id="SSF54001">
    <property type="entry name" value="Cysteine proteinases"/>
    <property type="match status" value="1"/>
</dbReference>
<keyword evidence="3" id="KW-0479">Metal-binding</keyword>
<dbReference type="InterPro" id="IPR038765">
    <property type="entry name" value="Papain-like_cys_pep_sf"/>
</dbReference>
<evidence type="ECO:0000256" key="3">
    <source>
        <dbReference type="ARBA" id="ARBA00022723"/>
    </source>
</evidence>
<dbReference type="GO" id="GO:0036503">
    <property type="term" value="P:ERAD pathway"/>
    <property type="evidence" value="ECO:0007669"/>
    <property type="project" value="TreeGrafter"/>
</dbReference>
<dbReference type="CDD" id="cd22745">
    <property type="entry name" value="OTU_OTU1"/>
    <property type="match status" value="1"/>
</dbReference>
<sequence length="311" mass="34753">MRLKISGPKGLNKVISLEKEDSLGKLLKVTTPPFEVSGVRFGYPPQTISISEDALEQAVDSFGISSGEKIVLIESMEKNSESVSLQKETPPVESQPVESPPTETKIDLPDGTCQLLRVHKVPDDNSCLFHAISYCNYKDISVSQQLRSVVADKIRSDPIEYSEAVLDKRNDLYAQWIMRKDSWGGGIEIALLSETLGTAIFVLDMDAQQFEKFNEDRFNQFMIILFNGIHYDSIELSSGRTIFDKNDDYLSQLILSGSLQIAKQMKQHGYSFNTRQDKIICNICNSEFAGEKDVAKHAKKTGHIDFGQASS</sequence>
<dbReference type="PROSITE" id="PS50802">
    <property type="entry name" value="OTU"/>
    <property type="match status" value="1"/>
</dbReference>
<keyword evidence="2" id="KW-0645">Protease</keyword>
<evidence type="ECO:0000256" key="6">
    <source>
        <dbReference type="ARBA" id="ARBA00022801"/>
    </source>
</evidence>
<gene>
    <name evidence="12" type="ORF">HG535_0D06050</name>
</gene>
<dbReference type="PANTHER" id="PTHR13312">
    <property type="entry name" value="HIV-INDUCED PROTEIN-7-LIKE PROTEASE"/>
    <property type="match status" value="1"/>
</dbReference>
<evidence type="ECO:0000256" key="8">
    <source>
        <dbReference type="ARBA" id="ARBA00022833"/>
    </source>
</evidence>
<evidence type="ECO:0000256" key="9">
    <source>
        <dbReference type="RuleBase" id="RU367104"/>
    </source>
</evidence>
<dbReference type="Pfam" id="PF24560">
    <property type="entry name" value="zf-C2H2_OTU1_C"/>
    <property type="match status" value="1"/>
</dbReference>
<keyword evidence="5 9" id="KW-0833">Ubl conjugation pathway</keyword>
<name>A0A7H9B392_ZYGMR</name>
<reference evidence="12 13" key="1">
    <citation type="submission" date="2020-07" db="EMBL/GenBank/DDBJ databases">
        <title>The yeast mating-type switching endonuclease HO is a domesticated member of an unorthodox homing genetic element family.</title>
        <authorList>
            <person name="Coughlan A.Y."/>
            <person name="Lombardi L."/>
            <person name="Braun-Galleani S."/>
            <person name="Martos A.R."/>
            <person name="Galeote V."/>
            <person name="Bigey F."/>
            <person name="Dequin S."/>
            <person name="Byrne K.P."/>
            <person name="Wolfe K.H."/>
        </authorList>
    </citation>
    <scope>NUCLEOTIDE SEQUENCE [LARGE SCALE GENOMIC DNA]</scope>
    <source>
        <strain evidence="12 13">NRRL Y-6702</strain>
    </source>
</reference>
<dbReference type="InterPro" id="IPR048857">
    <property type="entry name" value="OTU1_Ubl"/>
</dbReference>
<comment type="subcellular location">
    <subcellularLocation>
        <location evidence="9">Cytoplasm</location>
    </subcellularLocation>
</comment>
<comment type="catalytic activity">
    <reaction evidence="1 9">
        <text>Thiol-dependent hydrolysis of ester, thioester, amide, peptide and isopeptide bonds formed by the C-terminal Gly of ubiquitin (a 76-residue protein attached to proteins as an intracellular targeting signal).</text>
        <dbReference type="EC" id="3.4.19.12"/>
    </reaction>
</comment>
<keyword evidence="9" id="KW-0963">Cytoplasm</keyword>
<proteinExistence type="predicted"/>